<proteinExistence type="predicted"/>
<reference evidence="2" key="1">
    <citation type="submission" date="2021-01" db="EMBL/GenBank/DDBJ databases">
        <authorList>
            <person name="Corre E."/>
            <person name="Pelletier E."/>
            <person name="Niang G."/>
            <person name="Scheremetjew M."/>
            <person name="Finn R."/>
            <person name="Kale V."/>
            <person name="Holt S."/>
            <person name="Cochrane G."/>
            <person name="Meng A."/>
            <person name="Brown T."/>
            <person name="Cohen L."/>
        </authorList>
    </citation>
    <scope>NUCLEOTIDE SEQUENCE</scope>
</reference>
<accession>A0A7S1A4C4</accession>
<feature type="region of interest" description="Disordered" evidence="1">
    <location>
        <begin position="1"/>
        <end position="33"/>
    </location>
</feature>
<dbReference type="Pfam" id="PF07004">
    <property type="entry name" value="SHIPPO-rpt"/>
    <property type="match status" value="2"/>
</dbReference>
<evidence type="ECO:0000256" key="1">
    <source>
        <dbReference type="SAM" id="MobiDB-lite"/>
    </source>
</evidence>
<sequence>MAPSGKSVQHNAVPVSERRRSLGTQVRSRNESEVNWHANRKDFYQWVDTLEAPQVRTRPSLAAASKALRVMKRKPKAFGTGAPTGRTEWGRPKLVPGPGEYEPKEPKGGFASAFSHLTSTREEPEWLHTAKAALGPGIYDVKSRIGEGPRYGISARRREERPNGVPGPGTYFSFEYTIAAAAKRDSVSSA</sequence>
<protein>
    <submittedName>
        <fullName evidence="2">Uncharacterized protein</fullName>
    </submittedName>
</protein>
<organism evidence="2">
    <name type="scientific">Noctiluca scintillans</name>
    <name type="common">Sea sparkle</name>
    <name type="synonym">Red tide dinoflagellate</name>
    <dbReference type="NCBI Taxonomy" id="2966"/>
    <lineage>
        <taxon>Eukaryota</taxon>
        <taxon>Sar</taxon>
        <taxon>Alveolata</taxon>
        <taxon>Dinophyceae</taxon>
        <taxon>Noctilucales</taxon>
        <taxon>Noctilucaceae</taxon>
        <taxon>Noctiluca</taxon>
    </lineage>
</organism>
<dbReference type="InterPro" id="IPR010736">
    <property type="entry name" value="SHIPPO-rpt"/>
</dbReference>
<feature type="compositionally biased region" description="Polar residues" evidence="1">
    <location>
        <begin position="1"/>
        <end position="10"/>
    </location>
</feature>
<feature type="region of interest" description="Disordered" evidence="1">
    <location>
        <begin position="74"/>
        <end position="110"/>
    </location>
</feature>
<evidence type="ECO:0000313" key="2">
    <source>
        <dbReference type="EMBL" id="CAD8842111.1"/>
    </source>
</evidence>
<gene>
    <name evidence="2" type="ORF">NSCI0253_LOCUS16459</name>
</gene>
<dbReference type="EMBL" id="HBFQ01023416">
    <property type="protein sequence ID" value="CAD8842111.1"/>
    <property type="molecule type" value="Transcribed_RNA"/>
</dbReference>
<dbReference type="AlphaFoldDB" id="A0A7S1A4C4"/>
<name>A0A7S1A4C4_NOCSC</name>